<evidence type="ECO:0000313" key="1">
    <source>
        <dbReference type="EMBL" id="KAF0927026.1"/>
    </source>
</evidence>
<comment type="caution">
    <text evidence="1">The sequence shown here is derived from an EMBL/GenBank/DDBJ whole genome shotgun (WGS) entry which is preliminary data.</text>
</comment>
<dbReference type="AlphaFoldDB" id="A0A6G1EQW1"/>
<organism evidence="1 2">
    <name type="scientific">Oryza meyeriana var. granulata</name>
    <dbReference type="NCBI Taxonomy" id="110450"/>
    <lineage>
        <taxon>Eukaryota</taxon>
        <taxon>Viridiplantae</taxon>
        <taxon>Streptophyta</taxon>
        <taxon>Embryophyta</taxon>
        <taxon>Tracheophyta</taxon>
        <taxon>Spermatophyta</taxon>
        <taxon>Magnoliopsida</taxon>
        <taxon>Liliopsida</taxon>
        <taxon>Poales</taxon>
        <taxon>Poaceae</taxon>
        <taxon>BOP clade</taxon>
        <taxon>Oryzoideae</taxon>
        <taxon>Oryzeae</taxon>
        <taxon>Oryzinae</taxon>
        <taxon>Oryza</taxon>
        <taxon>Oryza meyeriana</taxon>
    </lineage>
</organism>
<dbReference type="Proteomes" id="UP000479710">
    <property type="component" value="Unassembled WGS sequence"/>
</dbReference>
<dbReference type="EMBL" id="SPHZ02000003">
    <property type="protein sequence ID" value="KAF0927026.1"/>
    <property type="molecule type" value="Genomic_DNA"/>
</dbReference>
<name>A0A6G1EQW1_9ORYZ</name>
<protein>
    <submittedName>
        <fullName evidence="1">Uncharacterized protein</fullName>
    </submittedName>
</protein>
<gene>
    <name evidence="1" type="ORF">E2562_029249</name>
</gene>
<reference evidence="1 2" key="1">
    <citation type="submission" date="2019-11" db="EMBL/GenBank/DDBJ databases">
        <title>Whole genome sequence of Oryza granulata.</title>
        <authorList>
            <person name="Li W."/>
        </authorList>
    </citation>
    <scope>NUCLEOTIDE SEQUENCE [LARGE SCALE GENOMIC DNA]</scope>
    <source>
        <strain evidence="2">cv. Menghai</strain>
        <tissue evidence="1">Leaf</tissue>
    </source>
</reference>
<evidence type="ECO:0000313" key="2">
    <source>
        <dbReference type="Proteomes" id="UP000479710"/>
    </source>
</evidence>
<accession>A0A6G1EQW1</accession>
<proteinExistence type="predicted"/>
<sequence length="96" mass="11062">MAPAESMRMDSHDWIGMSKIDGRGWIKDDRMALIKRVTWPRGWPRWIHVNCQDRIEDGSDGWAQGRWTQRLPKWDGGGHATRWSLAASIRHGGGPR</sequence>
<keyword evidence="2" id="KW-1185">Reference proteome</keyword>